<keyword evidence="3" id="KW-1185">Reference proteome</keyword>
<accession>A0ABS8TIJ2</accession>
<gene>
    <name evidence="2" type="ORF">HAX54_010680</name>
</gene>
<reference evidence="2 3" key="1">
    <citation type="journal article" date="2021" name="BMC Genomics">
        <title>Datura genome reveals duplications of psychoactive alkaloid biosynthetic genes and high mutation rate following tissue culture.</title>
        <authorList>
            <person name="Rajewski A."/>
            <person name="Carter-House D."/>
            <person name="Stajich J."/>
            <person name="Litt A."/>
        </authorList>
    </citation>
    <scope>NUCLEOTIDE SEQUENCE [LARGE SCALE GENOMIC DNA]</scope>
    <source>
        <strain evidence="2">AR-01</strain>
    </source>
</reference>
<evidence type="ECO:0000256" key="1">
    <source>
        <dbReference type="SAM" id="MobiDB-lite"/>
    </source>
</evidence>
<name>A0ABS8TIJ2_DATST</name>
<evidence type="ECO:0000313" key="2">
    <source>
        <dbReference type="EMBL" id="MCD7470665.1"/>
    </source>
</evidence>
<dbReference type="EMBL" id="JACEIK010001594">
    <property type="protein sequence ID" value="MCD7470665.1"/>
    <property type="molecule type" value="Genomic_DNA"/>
</dbReference>
<feature type="compositionally biased region" description="Basic and acidic residues" evidence="1">
    <location>
        <begin position="56"/>
        <end position="80"/>
    </location>
</feature>
<feature type="region of interest" description="Disordered" evidence="1">
    <location>
        <begin position="33"/>
        <end position="80"/>
    </location>
</feature>
<evidence type="ECO:0000313" key="3">
    <source>
        <dbReference type="Proteomes" id="UP000823775"/>
    </source>
</evidence>
<comment type="caution">
    <text evidence="2">The sequence shown here is derived from an EMBL/GenBank/DDBJ whole genome shotgun (WGS) entry which is preliminary data.</text>
</comment>
<organism evidence="2 3">
    <name type="scientific">Datura stramonium</name>
    <name type="common">Jimsonweed</name>
    <name type="synonym">Common thornapple</name>
    <dbReference type="NCBI Taxonomy" id="4076"/>
    <lineage>
        <taxon>Eukaryota</taxon>
        <taxon>Viridiplantae</taxon>
        <taxon>Streptophyta</taxon>
        <taxon>Embryophyta</taxon>
        <taxon>Tracheophyta</taxon>
        <taxon>Spermatophyta</taxon>
        <taxon>Magnoliopsida</taxon>
        <taxon>eudicotyledons</taxon>
        <taxon>Gunneridae</taxon>
        <taxon>Pentapetalae</taxon>
        <taxon>asterids</taxon>
        <taxon>lamiids</taxon>
        <taxon>Solanales</taxon>
        <taxon>Solanaceae</taxon>
        <taxon>Solanoideae</taxon>
        <taxon>Datureae</taxon>
        <taxon>Datura</taxon>
    </lineage>
</organism>
<sequence>MDLDIKRSRKKGALYDQSRIKWGSLTSAKVQELGERGKDKTTGGTTLRYLRASGHARRELQNNGDRPDSGYQERKQLTSL</sequence>
<protein>
    <submittedName>
        <fullName evidence="2">Uncharacterized protein</fullName>
    </submittedName>
</protein>
<dbReference type="Proteomes" id="UP000823775">
    <property type="component" value="Unassembled WGS sequence"/>
</dbReference>
<proteinExistence type="predicted"/>